<feature type="region of interest" description="Disordered" evidence="8">
    <location>
        <begin position="50"/>
        <end position="96"/>
    </location>
</feature>
<dbReference type="SMART" id="SM01261">
    <property type="entry name" value="Thymopoietin"/>
    <property type="match status" value="1"/>
</dbReference>
<keyword evidence="4" id="KW-0597">Phosphoprotein</keyword>
<name>A0A3B3S1M4_9TELE</name>
<evidence type="ECO:0000256" key="5">
    <source>
        <dbReference type="ARBA" id="ARBA00022990"/>
    </source>
</evidence>
<evidence type="ECO:0000256" key="9">
    <source>
        <dbReference type="SAM" id="Phobius"/>
    </source>
</evidence>
<feature type="compositionally biased region" description="Low complexity" evidence="8">
    <location>
        <begin position="480"/>
        <end position="496"/>
    </location>
</feature>
<dbReference type="GO" id="GO:0005635">
    <property type="term" value="C:nuclear envelope"/>
    <property type="evidence" value="ECO:0007669"/>
    <property type="project" value="UniProtKB-ARBA"/>
</dbReference>
<feature type="compositionally biased region" description="Low complexity" evidence="8">
    <location>
        <begin position="549"/>
        <end position="563"/>
    </location>
</feature>
<dbReference type="PANTHER" id="PTHR12019:SF21">
    <property type="entry name" value="THYMOPOIETIN A"/>
    <property type="match status" value="1"/>
</dbReference>
<dbReference type="Ensembl" id="ENSPKIT00000005335.1">
    <property type="protein sequence ID" value="ENSPKIP00000024624.1"/>
    <property type="gene ID" value="ENSPKIG00000007795.1"/>
</dbReference>
<keyword evidence="6" id="KW-0238">DNA-binding</keyword>
<evidence type="ECO:0000256" key="6">
    <source>
        <dbReference type="ARBA" id="ARBA00023125"/>
    </source>
</evidence>
<evidence type="ECO:0000313" key="12">
    <source>
        <dbReference type="Ensembl" id="ENSPKIP00000024624.1"/>
    </source>
</evidence>
<evidence type="ECO:0000256" key="2">
    <source>
        <dbReference type="ARBA" id="ARBA00007744"/>
    </source>
</evidence>
<evidence type="ECO:0000256" key="3">
    <source>
        <dbReference type="ARBA" id="ARBA00022481"/>
    </source>
</evidence>
<dbReference type="FunFam" id="1.10.720.40:FF:000002">
    <property type="entry name" value="Thymopoietin isoform alpha"/>
    <property type="match status" value="1"/>
</dbReference>
<dbReference type="InterPro" id="IPR013146">
    <property type="entry name" value="LEM-like_dom"/>
</dbReference>
<evidence type="ECO:0000256" key="7">
    <source>
        <dbReference type="ARBA" id="ARBA00023242"/>
    </source>
</evidence>
<keyword evidence="9" id="KW-0472">Membrane</keyword>
<dbReference type="InterPro" id="IPR011015">
    <property type="entry name" value="LEM/LEM-like_dom_sf"/>
</dbReference>
<dbReference type="PROSITE" id="PS50955">
    <property type="entry name" value="LEM_LIKE"/>
    <property type="match status" value="1"/>
</dbReference>
<evidence type="ECO:0000256" key="4">
    <source>
        <dbReference type="ARBA" id="ARBA00022553"/>
    </source>
</evidence>
<keyword evidence="7" id="KW-0539">Nucleus</keyword>
<organism evidence="12 13">
    <name type="scientific">Paramormyrops kingsleyae</name>
    <dbReference type="NCBI Taxonomy" id="1676925"/>
    <lineage>
        <taxon>Eukaryota</taxon>
        <taxon>Metazoa</taxon>
        <taxon>Chordata</taxon>
        <taxon>Craniata</taxon>
        <taxon>Vertebrata</taxon>
        <taxon>Euteleostomi</taxon>
        <taxon>Actinopterygii</taxon>
        <taxon>Neopterygii</taxon>
        <taxon>Teleostei</taxon>
        <taxon>Osteoglossocephala</taxon>
        <taxon>Osteoglossomorpha</taxon>
        <taxon>Osteoglossiformes</taxon>
        <taxon>Mormyridae</taxon>
        <taxon>Paramormyrops</taxon>
    </lineage>
</organism>
<dbReference type="PROSITE" id="PS50954">
    <property type="entry name" value="LEM"/>
    <property type="match status" value="1"/>
</dbReference>
<evidence type="ECO:0000259" key="11">
    <source>
        <dbReference type="PROSITE" id="PS50955"/>
    </source>
</evidence>
<dbReference type="PANTHER" id="PTHR12019">
    <property type="entry name" value="LAMINA-ASSOCIATED POLYPEPTIDE THYMOPOIETIN"/>
    <property type="match status" value="1"/>
</dbReference>
<keyword evidence="3" id="KW-0488">Methylation</keyword>
<evidence type="ECO:0000313" key="13">
    <source>
        <dbReference type="Proteomes" id="UP000261540"/>
    </source>
</evidence>
<protein>
    <submittedName>
        <fullName evidence="12">Thymopoietin b</fullName>
    </submittedName>
</protein>
<evidence type="ECO:0000256" key="1">
    <source>
        <dbReference type="ARBA" id="ARBA00004123"/>
    </source>
</evidence>
<feature type="compositionally biased region" description="Polar residues" evidence="8">
    <location>
        <begin position="148"/>
        <end position="159"/>
    </location>
</feature>
<feature type="compositionally biased region" description="Basic and acidic residues" evidence="8">
    <location>
        <begin position="81"/>
        <end position="90"/>
    </location>
</feature>
<dbReference type="GeneTree" id="ENSGT00940000154098"/>
<dbReference type="InterPro" id="IPR003887">
    <property type="entry name" value="LEM_dom"/>
</dbReference>
<feature type="domain" description="LEM" evidence="10">
    <location>
        <begin position="90"/>
        <end position="134"/>
    </location>
</feature>
<dbReference type="Pfam" id="PF08198">
    <property type="entry name" value="Thymopoietin"/>
    <property type="match status" value="1"/>
</dbReference>
<dbReference type="FunFam" id="1.10.720.40:FF:000001">
    <property type="entry name" value="LEM domain containing 2, isoform CRA_a"/>
    <property type="match status" value="1"/>
</dbReference>
<feature type="compositionally biased region" description="Polar residues" evidence="8">
    <location>
        <begin position="234"/>
        <end position="248"/>
    </location>
</feature>
<keyword evidence="5" id="KW-0007">Acetylation</keyword>
<dbReference type="CDD" id="cd12940">
    <property type="entry name" value="LEM_LAP2_LEMD1"/>
    <property type="match status" value="1"/>
</dbReference>
<evidence type="ECO:0000259" key="10">
    <source>
        <dbReference type="PROSITE" id="PS50954"/>
    </source>
</evidence>
<feature type="domain" description="LEM-like" evidence="11">
    <location>
        <begin position="5"/>
        <end position="48"/>
    </location>
</feature>
<dbReference type="Pfam" id="PF03020">
    <property type="entry name" value="LEM"/>
    <property type="match status" value="1"/>
</dbReference>
<feature type="transmembrane region" description="Helical" evidence="9">
    <location>
        <begin position="515"/>
        <end position="533"/>
    </location>
</feature>
<dbReference type="AlphaFoldDB" id="A0A3B3S1M4"/>
<keyword evidence="9" id="KW-0812">Transmembrane</keyword>
<keyword evidence="13" id="KW-1185">Reference proteome</keyword>
<feature type="region of interest" description="Disordered" evidence="8">
    <location>
        <begin position="543"/>
        <end position="563"/>
    </location>
</feature>
<dbReference type="SMART" id="SM00540">
    <property type="entry name" value="LEM"/>
    <property type="match status" value="1"/>
</dbReference>
<evidence type="ECO:0000256" key="8">
    <source>
        <dbReference type="SAM" id="MobiDB-lite"/>
    </source>
</evidence>
<feature type="compositionally biased region" description="Basic residues" evidence="8">
    <location>
        <begin position="282"/>
        <end position="291"/>
    </location>
</feature>
<comment type="similarity">
    <text evidence="2">Belongs to the LEM family.</text>
</comment>
<dbReference type="STRING" id="1676925.ENSPKIP00000024624"/>
<proteinExistence type="inferred from homology"/>
<dbReference type="GO" id="GO:0003677">
    <property type="term" value="F:DNA binding"/>
    <property type="evidence" value="ECO:0007669"/>
    <property type="project" value="UniProtKB-KW"/>
</dbReference>
<reference evidence="12" key="1">
    <citation type="submission" date="2025-08" db="UniProtKB">
        <authorList>
            <consortium name="Ensembl"/>
        </authorList>
    </citation>
    <scope>IDENTIFICATION</scope>
</reference>
<accession>A0A3B3S1M4</accession>
<dbReference type="SUPFAM" id="SSF63451">
    <property type="entry name" value="LEM domain"/>
    <property type="match status" value="2"/>
</dbReference>
<feature type="region of interest" description="Disordered" evidence="8">
    <location>
        <begin position="127"/>
        <end position="342"/>
    </location>
</feature>
<dbReference type="CTD" id="352907"/>
<dbReference type="CDD" id="cd12935">
    <property type="entry name" value="LEM_like"/>
    <property type="match status" value="1"/>
</dbReference>
<dbReference type="InterPro" id="IPR051656">
    <property type="entry name" value="LEM_domain"/>
</dbReference>
<comment type="subcellular location">
    <subcellularLocation>
        <location evidence="1">Nucleus</location>
    </subcellularLocation>
</comment>
<reference evidence="12" key="2">
    <citation type="submission" date="2025-09" db="UniProtKB">
        <authorList>
            <consortium name="Ensembl"/>
        </authorList>
    </citation>
    <scope>IDENTIFICATION</scope>
</reference>
<feature type="region of interest" description="Disordered" evidence="8">
    <location>
        <begin position="474"/>
        <end position="496"/>
    </location>
</feature>
<dbReference type="Gene3D" id="1.10.720.40">
    <property type="match status" value="2"/>
</dbReference>
<feature type="compositionally biased region" description="Polar residues" evidence="8">
    <location>
        <begin position="305"/>
        <end position="320"/>
    </location>
</feature>
<keyword evidence="9" id="KW-1133">Transmembrane helix</keyword>
<dbReference type="Proteomes" id="UP000261540">
    <property type="component" value="Unplaced"/>
</dbReference>
<sequence length="563" mass="60856">MSEFLEDPSVLTKDKLKNELLANNVALPSGEHKKDVYVQLYLKNLTAQNKRNPAPDAFSSDEDLPPPVVSNKSRSGRKATRKTDKPRPEDVDVTDLTDEGLKAQLLKYGVNPGPIVASTRKLYEKKLQKLIDQGPPDATPPIAVPSKPDSNQNGNTDSDQYSDKEEEEQAAPSLDPEPIPDPVPVVERPVRSRGKSSVSLRSNRHGANRGVPREPRSPLPAKPSKPVSLRRSDQSASPSGTPRASSSLIPPLQRQAAALRLESCSPRLTHKDSPVASLSQHLPKRPLHHPRGQTPTDTRDECGSSRGSDQNIHHTPSSTRMGVRKGGLQSDTDDKDTSALPAPVQPQAHLQSLLNTALLEEGLEGVDPSKASQCVRKQQKILSTFTPGRLQSWPCTPVAQGAGRVEERPAAALQTPTADGKDILKEMFPNEVGTPTGITATCRRPIRGAAGRPLKPSDFWLDESLLHHSERLESRSYMESRATPRPLPPLSSSSRISTAAAPSAGHAYARRSLPVWVQLLLLTAVAGFLFFVYQAMETNHLNPFGQEGDGASPPSSAGGSTAE</sequence>